<evidence type="ECO:0000313" key="2">
    <source>
        <dbReference type="EMBL" id="KAK6500425.1"/>
    </source>
</evidence>
<proteinExistence type="predicted"/>
<accession>A0AAV9W1V3</accession>
<keyword evidence="3" id="KW-1185">Reference proteome</keyword>
<dbReference type="Proteomes" id="UP001370758">
    <property type="component" value="Unassembled WGS sequence"/>
</dbReference>
<dbReference type="EMBL" id="JAVHJL010000007">
    <property type="protein sequence ID" value="KAK6500425.1"/>
    <property type="molecule type" value="Genomic_DNA"/>
</dbReference>
<gene>
    <name evidence="2" type="ORF">TWF481_010769</name>
</gene>
<dbReference type="AlphaFoldDB" id="A0AAV9W1V3"/>
<name>A0AAV9W1V3_9PEZI</name>
<protein>
    <submittedName>
        <fullName evidence="2">Uncharacterized protein</fullName>
    </submittedName>
</protein>
<organism evidence="2 3">
    <name type="scientific">Arthrobotrys musiformis</name>
    <dbReference type="NCBI Taxonomy" id="47236"/>
    <lineage>
        <taxon>Eukaryota</taxon>
        <taxon>Fungi</taxon>
        <taxon>Dikarya</taxon>
        <taxon>Ascomycota</taxon>
        <taxon>Pezizomycotina</taxon>
        <taxon>Orbiliomycetes</taxon>
        <taxon>Orbiliales</taxon>
        <taxon>Orbiliaceae</taxon>
        <taxon>Arthrobotrys</taxon>
    </lineage>
</organism>
<evidence type="ECO:0000313" key="3">
    <source>
        <dbReference type="Proteomes" id="UP001370758"/>
    </source>
</evidence>
<sequence>MLRLIISSLLILGAAAVPAAKELSERQLSTYTLKVTGSGISSDTFLQVTEVDGTNYVGLVPSADATAFSYDSASNELSATDETDVTVFSQTFLNQGDLYEETPAPISFRNETDISNCIDTNECGFESWTLDPASGAIGIIRATSPKLYACDDGSQILLWIGPTTWSMCTPVTLSAI</sequence>
<reference evidence="2 3" key="1">
    <citation type="submission" date="2023-08" db="EMBL/GenBank/DDBJ databases">
        <authorList>
            <person name="Palmer J.M."/>
        </authorList>
    </citation>
    <scope>NUCLEOTIDE SEQUENCE [LARGE SCALE GENOMIC DNA]</scope>
    <source>
        <strain evidence="2 3">TWF481</strain>
    </source>
</reference>
<comment type="caution">
    <text evidence="2">The sequence shown here is derived from an EMBL/GenBank/DDBJ whole genome shotgun (WGS) entry which is preliminary data.</text>
</comment>
<evidence type="ECO:0000256" key="1">
    <source>
        <dbReference type="SAM" id="SignalP"/>
    </source>
</evidence>
<feature type="signal peptide" evidence="1">
    <location>
        <begin position="1"/>
        <end position="16"/>
    </location>
</feature>
<feature type="chain" id="PRO_5043754363" evidence="1">
    <location>
        <begin position="17"/>
        <end position="176"/>
    </location>
</feature>
<keyword evidence="1" id="KW-0732">Signal</keyword>